<comment type="caution">
    <text evidence="1">The sequence shown here is derived from an EMBL/GenBank/DDBJ whole genome shotgun (WGS) entry which is preliminary data.</text>
</comment>
<sequence>MLIRNKEYLQFLFPEIKSFIDDDIQRRIGESNGIDEIVKDSNFDKKRRIGENEAYICQLIRSDSIEEFVAFINQTNMSKKRQN</sequence>
<gene>
    <name evidence="1" type="ORF">M9Y10_020865</name>
</gene>
<dbReference type="EMBL" id="JAPFFF010000030">
    <property type="protein sequence ID" value="KAK8845930.1"/>
    <property type="molecule type" value="Genomic_DNA"/>
</dbReference>
<organism evidence="1 2">
    <name type="scientific">Tritrichomonas musculus</name>
    <dbReference type="NCBI Taxonomy" id="1915356"/>
    <lineage>
        <taxon>Eukaryota</taxon>
        <taxon>Metamonada</taxon>
        <taxon>Parabasalia</taxon>
        <taxon>Tritrichomonadida</taxon>
        <taxon>Tritrichomonadidae</taxon>
        <taxon>Tritrichomonas</taxon>
    </lineage>
</organism>
<reference evidence="1 2" key="1">
    <citation type="submission" date="2024-04" db="EMBL/GenBank/DDBJ databases">
        <title>Tritrichomonas musculus Genome.</title>
        <authorList>
            <person name="Alves-Ferreira E."/>
            <person name="Grigg M."/>
            <person name="Lorenzi H."/>
            <person name="Galac M."/>
        </authorList>
    </citation>
    <scope>NUCLEOTIDE SEQUENCE [LARGE SCALE GENOMIC DNA]</scope>
    <source>
        <strain evidence="1 2">EAF2021</strain>
    </source>
</reference>
<dbReference type="Proteomes" id="UP001470230">
    <property type="component" value="Unassembled WGS sequence"/>
</dbReference>
<name>A0ABR2HES5_9EUKA</name>
<keyword evidence="2" id="KW-1185">Reference proteome</keyword>
<protein>
    <submittedName>
        <fullName evidence="1">Uncharacterized protein</fullName>
    </submittedName>
</protein>
<evidence type="ECO:0000313" key="2">
    <source>
        <dbReference type="Proteomes" id="UP001470230"/>
    </source>
</evidence>
<evidence type="ECO:0000313" key="1">
    <source>
        <dbReference type="EMBL" id="KAK8845930.1"/>
    </source>
</evidence>
<accession>A0ABR2HES5</accession>
<proteinExistence type="predicted"/>